<dbReference type="CDD" id="cd00077">
    <property type="entry name" value="HDc"/>
    <property type="match status" value="1"/>
</dbReference>
<dbReference type="PROSITE" id="PS51832">
    <property type="entry name" value="HD_GYP"/>
    <property type="match status" value="1"/>
</dbReference>
<evidence type="ECO:0000259" key="1">
    <source>
        <dbReference type="PROSITE" id="PS51831"/>
    </source>
</evidence>
<dbReference type="InterPro" id="IPR006674">
    <property type="entry name" value="HD_domain"/>
</dbReference>
<evidence type="ECO:0000259" key="2">
    <source>
        <dbReference type="PROSITE" id="PS51832"/>
    </source>
</evidence>
<dbReference type="PANTHER" id="PTHR43155:SF2">
    <property type="entry name" value="CYCLIC DI-GMP PHOSPHODIESTERASE PA4108"/>
    <property type="match status" value="1"/>
</dbReference>
<accession>A0A0B5BCP9</accession>
<dbReference type="PANTHER" id="PTHR43155">
    <property type="entry name" value="CYCLIC DI-GMP PHOSPHODIESTERASE PA4108-RELATED"/>
    <property type="match status" value="1"/>
</dbReference>
<sequence>MTNVTLSQAQRVVLLLSGAVKGVGLYPESHPAITHPLQELAGIFDALLADRHELRFGIIDGVLFFEQHLFFTPSAAVEELTELLVRKGVESATVIPGLQVEELRHFVTLLSRRQLQGAALAETLLRERIVHIALLLADRDRLRDDEEAEEDGLNPQATYRQALTVVGGIFREIEVGRIPNSDKLRAVVDQMAVLTIKDPATLLGLAMIKDYDNYTFYHSVNVGVLAMALGSALGFRGEELQELGMAGFLHDVGKTRVEKTILNKPGRLSSDEYEEMKLHSENGARIIGEMEGIGPRVAQAVLGHHIRFDRTGYPPWARALPFDRFCDIIAVADCYDAITTLRVYKSALNPKAAVELLRGLAGWHLDGALVEKFAEMMGRYPVGTLVRLDTNEIAVVWRPDPHGGEQPTVKIIMDAVGGMLEPPLVRDLAAGAAGGEIVAVVDPLLKLIDVSKYLE</sequence>
<organism evidence="3 4">
    <name type="scientific">Geobacter pickeringii</name>
    <dbReference type="NCBI Taxonomy" id="345632"/>
    <lineage>
        <taxon>Bacteria</taxon>
        <taxon>Pseudomonadati</taxon>
        <taxon>Thermodesulfobacteriota</taxon>
        <taxon>Desulfuromonadia</taxon>
        <taxon>Geobacterales</taxon>
        <taxon>Geobacteraceae</taxon>
        <taxon>Geobacter</taxon>
    </lineage>
</organism>
<dbReference type="Proteomes" id="UP000057609">
    <property type="component" value="Chromosome"/>
</dbReference>
<dbReference type="PROSITE" id="PS51831">
    <property type="entry name" value="HD"/>
    <property type="match status" value="1"/>
</dbReference>
<dbReference type="SUPFAM" id="SSF109604">
    <property type="entry name" value="HD-domain/PDEase-like"/>
    <property type="match status" value="1"/>
</dbReference>
<dbReference type="STRING" id="345632.GPICK_15050"/>
<feature type="domain" description="HD" evidence="1">
    <location>
        <begin position="215"/>
        <end position="338"/>
    </location>
</feature>
<dbReference type="KEGG" id="gpi:GPICK_15050"/>
<proteinExistence type="predicted"/>
<feature type="domain" description="HD-GYP" evidence="2">
    <location>
        <begin position="193"/>
        <end position="389"/>
    </location>
</feature>
<evidence type="ECO:0000313" key="3">
    <source>
        <dbReference type="EMBL" id="AJE04503.1"/>
    </source>
</evidence>
<dbReference type="InterPro" id="IPR003607">
    <property type="entry name" value="HD/PDEase_dom"/>
</dbReference>
<dbReference type="SMART" id="SM00471">
    <property type="entry name" value="HDc"/>
    <property type="match status" value="1"/>
</dbReference>
<dbReference type="RefSeq" id="WP_039744567.1">
    <property type="nucleotide sequence ID" value="NZ_CP009788.1"/>
</dbReference>
<name>A0A0B5BCP9_9BACT</name>
<reference evidence="3 4" key="1">
    <citation type="journal article" date="2015" name="Genome Announc.">
        <title>Complete Genome of Geobacter pickeringii G13T, a Metal-Reducing Isolate from Sedimentary Kaolin Deposits.</title>
        <authorList>
            <person name="Badalamenti J.P."/>
            <person name="Bond D.R."/>
        </authorList>
    </citation>
    <scope>NUCLEOTIDE SEQUENCE [LARGE SCALE GENOMIC DNA]</scope>
    <source>
        <strain evidence="3 4">G13</strain>
    </source>
</reference>
<keyword evidence="4" id="KW-1185">Reference proteome</keyword>
<dbReference type="Gene3D" id="1.10.3210.10">
    <property type="entry name" value="Hypothetical protein af1432"/>
    <property type="match status" value="1"/>
</dbReference>
<dbReference type="HOGENOM" id="CLU_000445_92_1_7"/>
<dbReference type="EMBL" id="CP009788">
    <property type="protein sequence ID" value="AJE04503.1"/>
    <property type="molecule type" value="Genomic_DNA"/>
</dbReference>
<gene>
    <name evidence="3" type="ORF">GPICK_15050</name>
</gene>
<evidence type="ECO:0000313" key="4">
    <source>
        <dbReference type="Proteomes" id="UP000057609"/>
    </source>
</evidence>
<dbReference type="InterPro" id="IPR037522">
    <property type="entry name" value="HD_GYP_dom"/>
</dbReference>
<dbReference type="Pfam" id="PF13487">
    <property type="entry name" value="HD_5"/>
    <property type="match status" value="1"/>
</dbReference>
<protein>
    <submittedName>
        <fullName evidence="3">Uncharacterized protein</fullName>
    </submittedName>
</protein>
<dbReference type="AlphaFoldDB" id="A0A0B5BCP9"/>
<dbReference type="OrthoDB" id="9802066at2"/>